<accession>A0A0C3LK40</accession>
<protein>
    <submittedName>
        <fullName evidence="2">Uncharacterized protein</fullName>
    </submittedName>
</protein>
<dbReference type="OrthoDB" id="3265022at2759"/>
<reference evidence="2 3" key="1">
    <citation type="submission" date="2014-04" db="EMBL/GenBank/DDBJ databases">
        <authorList>
            <consortium name="DOE Joint Genome Institute"/>
            <person name="Kuo A."/>
            <person name="Girlanda M."/>
            <person name="Perotto S."/>
            <person name="Kohler A."/>
            <person name="Nagy L.G."/>
            <person name="Floudas D."/>
            <person name="Copeland A."/>
            <person name="Barry K.W."/>
            <person name="Cichocki N."/>
            <person name="Veneault-Fourrey C."/>
            <person name="LaButti K."/>
            <person name="Lindquist E.A."/>
            <person name="Lipzen A."/>
            <person name="Lundell T."/>
            <person name="Morin E."/>
            <person name="Murat C."/>
            <person name="Sun H."/>
            <person name="Tunlid A."/>
            <person name="Henrissat B."/>
            <person name="Grigoriev I.V."/>
            <person name="Hibbett D.S."/>
            <person name="Martin F."/>
            <person name="Nordberg H.P."/>
            <person name="Cantor M.N."/>
            <person name="Hua S.X."/>
        </authorList>
    </citation>
    <scope>NUCLEOTIDE SEQUENCE [LARGE SCALE GENOMIC DNA]</scope>
    <source>
        <strain evidence="2 3">MUT 4182</strain>
    </source>
</reference>
<evidence type="ECO:0000313" key="3">
    <source>
        <dbReference type="Proteomes" id="UP000054248"/>
    </source>
</evidence>
<reference evidence="3" key="2">
    <citation type="submission" date="2015-01" db="EMBL/GenBank/DDBJ databases">
        <title>Evolutionary Origins and Diversification of the Mycorrhizal Mutualists.</title>
        <authorList>
            <consortium name="DOE Joint Genome Institute"/>
            <consortium name="Mycorrhizal Genomics Consortium"/>
            <person name="Kohler A."/>
            <person name="Kuo A."/>
            <person name="Nagy L.G."/>
            <person name="Floudas D."/>
            <person name="Copeland A."/>
            <person name="Barry K.W."/>
            <person name="Cichocki N."/>
            <person name="Veneault-Fourrey C."/>
            <person name="LaButti K."/>
            <person name="Lindquist E.A."/>
            <person name="Lipzen A."/>
            <person name="Lundell T."/>
            <person name="Morin E."/>
            <person name="Murat C."/>
            <person name="Riley R."/>
            <person name="Ohm R."/>
            <person name="Sun H."/>
            <person name="Tunlid A."/>
            <person name="Henrissat B."/>
            <person name="Grigoriev I.V."/>
            <person name="Hibbett D.S."/>
            <person name="Martin F."/>
        </authorList>
    </citation>
    <scope>NUCLEOTIDE SEQUENCE [LARGE SCALE GENOMIC DNA]</scope>
    <source>
        <strain evidence="3">MUT 4182</strain>
    </source>
</reference>
<evidence type="ECO:0000313" key="2">
    <source>
        <dbReference type="EMBL" id="KIO21737.1"/>
    </source>
</evidence>
<feature type="region of interest" description="Disordered" evidence="1">
    <location>
        <begin position="1"/>
        <end position="77"/>
    </location>
</feature>
<keyword evidence="3" id="KW-1185">Reference proteome</keyword>
<sequence>MVNRTGSPSSLKTCKESTTTWRMVESRGKRTTTLLRPTNHEDNSPAPSGGVQNAELEVKSEDESQTQDSPEPPEEVSQALEIVYPSEELITGEQAVEWAYKVAADSTEPRSF</sequence>
<gene>
    <name evidence="2" type="ORF">M407DRAFT_28728</name>
</gene>
<dbReference type="Proteomes" id="UP000054248">
    <property type="component" value="Unassembled WGS sequence"/>
</dbReference>
<evidence type="ECO:0000256" key="1">
    <source>
        <dbReference type="SAM" id="MobiDB-lite"/>
    </source>
</evidence>
<proteinExistence type="predicted"/>
<dbReference type="HOGENOM" id="CLU_2147715_0_0_1"/>
<feature type="compositionally biased region" description="Polar residues" evidence="1">
    <location>
        <begin position="1"/>
        <end position="21"/>
    </location>
</feature>
<organism evidence="2 3">
    <name type="scientific">Tulasnella calospora MUT 4182</name>
    <dbReference type="NCBI Taxonomy" id="1051891"/>
    <lineage>
        <taxon>Eukaryota</taxon>
        <taxon>Fungi</taxon>
        <taxon>Dikarya</taxon>
        <taxon>Basidiomycota</taxon>
        <taxon>Agaricomycotina</taxon>
        <taxon>Agaricomycetes</taxon>
        <taxon>Cantharellales</taxon>
        <taxon>Tulasnellaceae</taxon>
        <taxon>Tulasnella</taxon>
    </lineage>
</organism>
<dbReference type="AlphaFoldDB" id="A0A0C3LK40"/>
<dbReference type="EMBL" id="KN823130">
    <property type="protein sequence ID" value="KIO21737.1"/>
    <property type="molecule type" value="Genomic_DNA"/>
</dbReference>
<name>A0A0C3LK40_9AGAM</name>